<name>M1DYL7_SOLTU</name>
<dbReference type="Proteomes" id="UP000011115">
    <property type="component" value="Unassembled WGS sequence"/>
</dbReference>
<organism evidence="2 3">
    <name type="scientific">Solanum tuberosum</name>
    <name type="common">Potato</name>
    <dbReference type="NCBI Taxonomy" id="4113"/>
    <lineage>
        <taxon>Eukaryota</taxon>
        <taxon>Viridiplantae</taxon>
        <taxon>Streptophyta</taxon>
        <taxon>Embryophyta</taxon>
        <taxon>Tracheophyta</taxon>
        <taxon>Spermatophyta</taxon>
        <taxon>Magnoliopsida</taxon>
        <taxon>eudicotyledons</taxon>
        <taxon>Gunneridae</taxon>
        <taxon>Pentapetalae</taxon>
        <taxon>asterids</taxon>
        <taxon>lamiids</taxon>
        <taxon>Solanales</taxon>
        <taxon>Solanaceae</taxon>
        <taxon>Solanoideae</taxon>
        <taxon>Solaneae</taxon>
        <taxon>Solanum</taxon>
    </lineage>
</organism>
<reference evidence="3" key="1">
    <citation type="journal article" date="2011" name="Nature">
        <title>Genome sequence and analysis of the tuber crop potato.</title>
        <authorList>
            <consortium name="The Potato Genome Sequencing Consortium"/>
        </authorList>
    </citation>
    <scope>NUCLEOTIDE SEQUENCE [LARGE SCALE GENOMIC DNA]</scope>
    <source>
        <strain evidence="3">cv. DM1-3 516 R44</strain>
    </source>
</reference>
<proteinExistence type="predicted"/>
<evidence type="ECO:0000256" key="1">
    <source>
        <dbReference type="SAM" id="MobiDB-lite"/>
    </source>
</evidence>
<sequence length="227" mass="25245">MPTTDGAPVENAHRNEASHAHHEEVEENIKIENQENVRQEEEVQYKTIGIPSLDRVLTQQIITFLKRLVGPGVLPSVQATPAPANPLIANTVLKVGGAGGNDFFFCPLLGHVMTGNEHEMLTKFLELNSHVFHGSEKKYVPQTLRERKKDEFMALEHGDFVKKVEYVRQDGQDKALANKAKNSGNFQGSYSRGSEVPALTARRIQSAMPASTSNYSRTPPHNFIQDC</sequence>
<protein>
    <submittedName>
        <fullName evidence="2">'chromo' domain containing protein</fullName>
    </submittedName>
</protein>
<dbReference type="AlphaFoldDB" id="M1DYL7"/>
<dbReference type="EnsemblPlants" id="PGSC0003DMT400096512">
    <property type="protein sequence ID" value="PGSC0003DMT400096512"/>
    <property type="gene ID" value="PGSC0003DMG400046083"/>
</dbReference>
<evidence type="ECO:0000313" key="2">
    <source>
        <dbReference type="EnsemblPlants" id="PGSC0003DMT400096512"/>
    </source>
</evidence>
<dbReference type="Gramene" id="PGSC0003DMT400096512">
    <property type="protein sequence ID" value="PGSC0003DMT400096512"/>
    <property type="gene ID" value="PGSC0003DMG400046083"/>
</dbReference>
<feature type="compositionally biased region" description="Basic and acidic residues" evidence="1">
    <location>
        <begin position="11"/>
        <end position="24"/>
    </location>
</feature>
<keyword evidence="3" id="KW-1185">Reference proteome</keyword>
<dbReference type="HOGENOM" id="CLU_059105_0_0_1"/>
<feature type="region of interest" description="Disordered" evidence="1">
    <location>
        <begin position="208"/>
        <end position="227"/>
    </location>
</feature>
<evidence type="ECO:0000313" key="3">
    <source>
        <dbReference type="Proteomes" id="UP000011115"/>
    </source>
</evidence>
<feature type="compositionally biased region" description="Polar residues" evidence="1">
    <location>
        <begin position="208"/>
        <end position="219"/>
    </location>
</feature>
<accession>M1DYL7</accession>
<dbReference type="eggNOG" id="ENOG502R85Z">
    <property type="taxonomic scope" value="Eukaryota"/>
</dbReference>
<dbReference type="InParanoid" id="M1DYL7"/>
<reference evidence="2" key="2">
    <citation type="submission" date="2015-06" db="UniProtKB">
        <authorList>
            <consortium name="EnsemblPlants"/>
        </authorList>
    </citation>
    <scope>IDENTIFICATION</scope>
    <source>
        <strain evidence="2">DM1-3 516 R44</strain>
    </source>
</reference>
<feature type="region of interest" description="Disordered" evidence="1">
    <location>
        <begin position="1"/>
        <end position="24"/>
    </location>
</feature>
<dbReference type="PaxDb" id="4113-PGSC0003DMT400096512"/>